<sequence length="390" mass="45282">MNNIQFKNLDNLLSVYKEALKDNRNLYYFPSDESQGLLIEREKNFLARLLDDTKELSESNLAMQRSYNTYLLYAQYALVALEDKELCIKNFSISSLYGSLAIYLTANTSGCFDAEKDDVEEVLLINQGYLSQYISSLILCAWWDEVDKNINLLKQDLEHKNAHTLIVTQDNQLETNLYFILALHAKMNKIELDIGEFELPSFTHPYDKILQIYDTKDIKEVDRWVYLLCDTRLELIKENKNFKHITTQLFAYEILAWLAIRKEIGLQNPKEFSHPLMSIPIVKLFLQIQTPLPKPTKLLYVDELLEKIASKCLDVKIDNDALSQNKTPLSNTLAPKTGRYRATLPNTHLQANQLEGDPHSYARFLKDDTFIYEGLEDYDLSEITWSYIGD</sequence>
<evidence type="ECO:0000313" key="1">
    <source>
        <dbReference type="EMBL" id="SFV64384.1"/>
    </source>
</evidence>
<dbReference type="EMBL" id="FPHF01000076">
    <property type="protein sequence ID" value="SFV64384.1"/>
    <property type="molecule type" value="Genomic_DNA"/>
</dbReference>
<proteinExistence type="predicted"/>
<accession>A0A1W1CF35</accession>
<name>A0A1W1CF35_9ZZZZ</name>
<reference evidence="1" key="1">
    <citation type="submission" date="2016-10" db="EMBL/GenBank/DDBJ databases">
        <authorList>
            <person name="de Groot N.N."/>
        </authorList>
    </citation>
    <scope>NUCLEOTIDE SEQUENCE</scope>
</reference>
<dbReference type="AlphaFoldDB" id="A0A1W1CF35"/>
<organism evidence="1">
    <name type="scientific">hydrothermal vent metagenome</name>
    <dbReference type="NCBI Taxonomy" id="652676"/>
    <lineage>
        <taxon>unclassified sequences</taxon>
        <taxon>metagenomes</taxon>
        <taxon>ecological metagenomes</taxon>
    </lineage>
</organism>
<gene>
    <name evidence="1" type="ORF">MNB_SM-4-1157</name>
</gene>
<protein>
    <submittedName>
        <fullName evidence="1">Uncharacterized protein</fullName>
    </submittedName>
</protein>